<dbReference type="InterPro" id="IPR006379">
    <property type="entry name" value="HAD-SF_hydro_IIB"/>
</dbReference>
<dbReference type="InterPro" id="IPR036412">
    <property type="entry name" value="HAD-like_sf"/>
</dbReference>
<dbReference type="PROSITE" id="PS01229">
    <property type="entry name" value="COF_2"/>
    <property type="match status" value="1"/>
</dbReference>
<dbReference type="PATRIC" id="fig|496833.3.peg.385"/>
<dbReference type="AlphaFoldDB" id="C4XFY4"/>
<dbReference type="GO" id="GO:0000287">
    <property type="term" value="F:magnesium ion binding"/>
    <property type="evidence" value="ECO:0007669"/>
    <property type="project" value="TreeGrafter"/>
</dbReference>
<dbReference type="EMBL" id="AP009608">
    <property type="protein sequence ID" value="BAH70056.1"/>
    <property type="molecule type" value="Genomic_DNA"/>
</dbReference>
<dbReference type="PROSITE" id="PS01228">
    <property type="entry name" value="COF_1"/>
    <property type="match status" value="1"/>
</dbReference>
<dbReference type="SFLD" id="SFLDG01140">
    <property type="entry name" value="C2.B:_Phosphomannomutase_and_P"/>
    <property type="match status" value="1"/>
</dbReference>
<dbReference type="SFLD" id="SFLDS00003">
    <property type="entry name" value="Haloacid_Dehalogenase"/>
    <property type="match status" value="1"/>
</dbReference>
<sequence length="292" mass="32905">MINEYSKERIMQNKRKVFAFDLDGTLLTDGVNTHPETQEAILKSYNLGHANIICTGRGLQKTLPLLKSIKGINYFVCSNGALFYDVEKDYYKVLGEVNKDIFNDLFDYAQAHDLILTIDTPEFNGAWSRNSDKNILPEWVKDQTKLTDKNSNFLKPYSDLEKVLKDNNSKVTQMALRNPLITAAETTKYFQNKLKDKQKVFLTNSIYTDVNPLGVTKWNGLSSLLDYLKINVHELYTFGDSGNDIEMLKNAHIGFAMGNATEEAKVAADRVIGSNLTGAIGQAINEILDDKN</sequence>
<dbReference type="PRINTS" id="PR00119">
    <property type="entry name" value="CATATPASE"/>
</dbReference>
<keyword evidence="3" id="KW-1185">Reference proteome</keyword>
<proteinExistence type="predicted"/>
<dbReference type="Gene3D" id="3.40.50.1000">
    <property type="entry name" value="HAD superfamily/HAD-like"/>
    <property type="match status" value="1"/>
</dbReference>
<accession>C4XFY4</accession>
<dbReference type="Gene3D" id="3.30.1240.10">
    <property type="match status" value="1"/>
</dbReference>
<dbReference type="KEGG" id="mfp:MBIO_0790"/>
<dbReference type="SUPFAM" id="SSF56784">
    <property type="entry name" value="HAD-like"/>
    <property type="match status" value="1"/>
</dbReference>
<evidence type="ECO:0008006" key="4">
    <source>
        <dbReference type="Google" id="ProtNLM"/>
    </source>
</evidence>
<dbReference type="PANTHER" id="PTHR10000:SF8">
    <property type="entry name" value="HAD SUPERFAMILY HYDROLASE-LIKE, TYPE 3"/>
    <property type="match status" value="1"/>
</dbReference>
<dbReference type="InterPro" id="IPR023214">
    <property type="entry name" value="HAD_sf"/>
</dbReference>
<evidence type="ECO:0000313" key="3">
    <source>
        <dbReference type="Proteomes" id="UP000006810"/>
    </source>
</evidence>
<reference evidence="2 3" key="1">
    <citation type="journal article" date="2009" name="Curr. Microbiol.">
        <title>Molecular cloning and expression of a novel cholinephosphotransferase involved in glycoglycerophospholipid biosynthesis of Mycoplasma fermentans.</title>
        <authorList>
            <person name="Ishida N."/>
            <person name="Irikura D."/>
            <person name="Matsuda K."/>
            <person name="Sato S."/>
            <person name="Asano K."/>
        </authorList>
    </citation>
    <scope>NUCLEOTIDE SEQUENCE [LARGE SCALE GENOMIC DNA]</scope>
    <source>
        <strain evidence="3">ATCC 19989 / NBRC 14854 / NCTC 10117 / PG18</strain>
    </source>
</reference>
<protein>
    <recommendedName>
        <fullName evidence="4">COF family HAD hydrolase protein</fullName>
    </recommendedName>
</protein>
<dbReference type="GO" id="GO:0005829">
    <property type="term" value="C:cytosol"/>
    <property type="evidence" value="ECO:0007669"/>
    <property type="project" value="TreeGrafter"/>
</dbReference>
<dbReference type="Pfam" id="PF08282">
    <property type="entry name" value="Hydrolase_3"/>
    <property type="match status" value="1"/>
</dbReference>
<evidence type="ECO:0000313" key="2">
    <source>
        <dbReference type="EMBL" id="BAH70056.1"/>
    </source>
</evidence>
<dbReference type="PANTHER" id="PTHR10000">
    <property type="entry name" value="PHOSPHOSERINE PHOSPHATASE"/>
    <property type="match status" value="1"/>
</dbReference>
<comment type="cofactor">
    <cofactor evidence="1">
        <name>Mg(2+)</name>
        <dbReference type="ChEBI" id="CHEBI:18420"/>
    </cofactor>
</comment>
<evidence type="ECO:0000256" key="1">
    <source>
        <dbReference type="ARBA" id="ARBA00001946"/>
    </source>
</evidence>
<gene>
    <name evidence="2" type="ordered locus">MBIO_0790</name>
</gene>
<dbReference type="eggNOG" id="COG0561">
    <property type="taxonomic scope" value="Bacteria"/>
</dbReference>
<dbReference type="GO" id="GO:0016791">
    <property type="term" value="F:phosphatase activity"/>
    <property type="evidence" value="ECO:0007669"/>
    <property type="project" value="TreeGrafter"/>
</dbReference>
<dbReference type="NCBIfam" id="TIGR01484">
    <property type="entry name" value="HAD-SF-IIB"/>
    <property type="match status" value="1"/>
</dbReference>
<organism evidence="2 3">
    <name type="scientific">Mycoplasmopsis fermentans (strain ATCC 19989 / NBRC 14854 / NCTC 10117 / PG18)</name>
    <name type="common">Mycoplasma fermentans</name>
    <dbReference type="NCBI Taxonomy" id="496833"/>
    <lineage>
        <taxon>Bacteria</taxon>
        <taxon>Bacillati</taxon>
        <taxon>Mycoplasmatota</taxon>
        <taxon>Mycoplasmoidales</taxon>
        <taxon>Metamycoplasmataceae</taxon>
        <taxon>Mycoplasmopsis</taxon>
    </lineage>
</organism>
<dbReference type="Proteomes" id="UP000006810">
    <property type="component" value="Chromosome"/>
</dbReference>
<dbReference type="HOGENOM" id="CLU_044146_1_2_14"/>
<name>C4XFY4_MYCFP</name>